<evidence type="ECO:0000256" key="1">
    <source>
        <dbReference type="ARBA" id="ARBA00001936"/>
    </source>
</evidence>
<comment type="cofactor">
    <cofactor evidence="2">
        <name>Mg(2+)</name>
        <dbReference type="ChEBI" id="CHEBI:18420"/>
    </cofactor>
</comment>
<dbReference type="GO" id="GO:0046872">
    <property type="term" value="F:metal ion binding"/>
    <property type="evidence" value="ECO:0007669"/>
    <property type="project" value="UniProtKB-KW"/>
</dbReference>
<reference evidence="13 14" key="1">
    <citation type="journal article" date="2018" name="Mol. Ecol.">
        <title>The obligate alkalophilic soda-lake fungus Sodiomyces alkalinus has shifted to a protein diet.</title>
        <authorList>
            <person name="Grum-Grzhimaylo A.A."/>
            <person name="Falkoski D.L."/>
            <person name="van den Heuvel J."/>
            <person name="Valero-Jimenez C.A."/>
            <person name="Min B."/>
            <person name="Choi I.G."/>
            <person name="Lipzen A."/>
            <person name="Daum C.G."/>
            <person name="Aanen D.K."/>
            <person name="Tsang A."/>
            <person name="Henrissat B."/>
            <person name="Bilanenko E.N."/>
            <person name="de Vries R.P."/>
            <person name="van Kan J.A.L."/>
            <person name="Grigoriev I.V."/>
            <person name="Debets A.J.M."/>
        </authorList>
    </citation>
    <scope>NUCLEOTIDE SEQUENCE [LARGE SCALE GENOMIC DNA]</scope>
    <source>
        <strain evidence="13 14">F11</strain>
    </source>
</reference>
<dbReference type="OrthoDB" id="407432at2759"/>
<dbReference type="PANTHER" id="PTHR12271">
    <property type="entry name" value="POLY A POLYMERASE CID PAP -RELATED"/>
    <property type="match status" value="1"/>
</dbReference>
<proteinExistence type="inferred from homology"/>
<keyword evidence="7" id="KW-0808">Transferase</keyword>
<dbReference type="PANTHER" id="PTHR12271:SF40">
    <property type="entry name" value="POLY(A) RNA POLYMERASE GLD2"/>
    <property type="match status" value="1"/>
</dbReference>
<evidence type="ECO:0000313" key="13">
    <source>
        <dbReference type="EMBL" id="ROT41847.1"/>
    </source>
</evidence>
<evidence type="ECO:0000256" key="2">
    <source>
        <dbReference type="ARBA" id="ARBA00001946"/>
    </source>
</evidence>
<evidence type="ECO:0000256" key="3">
    <source>
        <dbReference type="ARBA" id="ARBA00004496"/>
    </source>
</evidence>
<dbReference type="GO" id="GO:0010605">
    <property type="term" value="P:negative regulation of macromolecule metabolic process"/>
    <property type="evidence" value="ECO:0007669"/>
    <property type="project" value="UniProtKB-ARBA"/>
</dbReference>
<feature type="compositionally biased region" description="Polar residues" evidence="10">
    <location>
        <begin position="50"/>
        <end position="63"/>
    </location>
</feature>
<feature type="region of interest" description="Disordered" evidence="10">
    <location>
        <begin position="47"/>
        <end position="67"/>
    </location>
</feature>
<feature type="domain" description="PAP-associated" evidence="11">
    <location>
        <begin position="976"/>
        <end position="1027"/>
    </location>
</feature>
<feature type="compositionally biased region" description="Polar residues" evidence="10">
    <location>
        <begin position="170"/>
        <end position="184"/>
    </location>
</feature>
<evidence type="ECO:0000256" key="9">
    <source>
        <dbReference type="ARBA" id="ARBA00022842"/>
    </source>
</evidence>
<evidence type="ECO:0000256" key="10">
    <source>
        <dbReference type="SAM" id="MobiDB-lite"/>
    </source>
</evidence>
<keyword evidence="14" id="KW-1185">Reference proteome</keyword>
<organism evidence="13 14">
    <name type="scientific">Sodiomyces alkalinus (strain CBS 110278 / VKM F-3762 / F11)</name>
    <name type="common">Alkaliphilic filamentous fungus</name>
    <dbReference type="NCBI Taxonomy" id="1314773"/>
    <lineage>
        <taxon>Eukaryota</taxon>
        <taxon>Fungi</taxon>
        <taxon>Dikarya</taxon>
        <taxon>Ascomycota</taxon>
        <taxon>Pezizomycotina</taxon>
        <taxon>Sordariomycetes</taxon>
        <taxon>Hypocreomycetidae</taxon>
        <taxon>Glomerellales</taxon>
        <taxon>Plectosphaerellaceae</taxon>
        <taxon>Sodiomyces</taxon>
    </lineage>
</organism>
<dbReference type="Proteomes" id="UP000272025">
    <property type="component" value="Unassembled WGS sequence"/>
</dbReference>
<dbReference type="STRING" id="1314773.A0A3N2Q574"/>
<evidence type="ECO:0000256" key="6">
    <source>
        <dbReference type="ARBA" id="ARBA00022490"/>
    </source>
</evidence>
<dbReference type="GO" id="GO:0031123">
    <property type="term" value="P:RNA 3'-end processing"/>
    <property type="evidence" value="ECO:0007669"/>
    <property type="project" value="TreeGrafter"/>
</dbReference>
<feature type="domain" description="Poly(A) RNA polymerase mitochondrial-like central palm" evidence="12">
    <location>
        <begin position="300"/>
        <end position="420"/>
    </location>
</feature>
<gene>
    <name evidence="13" type="ORF">SODALDRAFT_326034</name>
</gene>
<feature type="region of interest" description="Disordered" evidence="10">
    <location>
        <begin position="1042"/>
        <end position="1076"/>
    </location>
</feature>
<feature type="compositionally biased region" description="Low complexity" evidence="10">
    <location>
        <begin position="1042"/>
        <end position="1069"/>
    </location>
</feature>
<feature type="compositionally biased region" description="Pro residues" evidence="10">
    <location>
        <begin position="21"/>
        <end position="30"/>
    </location>
</feature>
<feature type="region of interest" description="Disordered" evidence="10">
    <location>
        <begin position="1"/>
        <end position="32"/>
    </location>
</feature>
<keyword evidence="9" id="KW-0460">Magnesium</keyword>
<evidence type="ECO:0000256" key="5">
    <source>
        <dbReference type="ARBA" id="ARBA00012388"/>
    </source>
</evidence>
<name>A0A3N2Q574_SODAK</name>
<dbReference type="Gene3D" id="1.10.1410.10">
    <property type="match status" value="1"/>
</dbReference>
<protein>
    <recommendedName>
        <fullName evidence="5">polynucleotide adenylyltransferase</fullName>
        <ecNumber evidence="5">2.7.7.19</ecNumber>
    </recommendedName>
</protein>
<comment type="subcellular location">
    <subcellularLocation>
        <location evidence="3">Cytoplasm</location>
    </subcellularLocation>
</comment>
<evidence type="ECO:0000259" key="12">
    <source>
        <dbReference type="Pfam" id="PF22600"/>
    </source>
</evidence>
<evidence type="ECO:0000313" key="14">
    <source>
        <dbReference type="Proteomes" id="UP000272025"/>
    </source>
</evidence>
<feature type="compositionally biased region" description="Low complexity" evidence="10">
    <location>
        <begin position="218"/>
        <end position="228"/>
    </location>
</feature>
<feature type="region of interest" description="Disordered" evidence="10">
    <location>
        <begin position="82"/>
        <end position="269"/>
    </location>
</feature>
<feature type="compositionally biased region" description="Polar residues" evidence="10">
    <location>
        <begin position="123"/>
        <end position="134"/>
    </location>
</feature>
<dbReference type="SUPFAM" id="SSF81631">
    <property type="entry name" value="PAP/OAS1 substrate-binding domain"/>
    <property type="match status" value="1"/>
</dbReference>
<dbReference type="GO" id="GO:0005737">
    <property type="term" value="C:cytoplasm"/>
    <property type="evidence" value="ECO:0007669"/>
    <property type="project" value="UniProtKB-SubCell"/>
</dbReference>
<accession>A0A3N2Q574</accession>
<dbReference type="AlphaFoldDB" id="A0A3N2Q574"/>
<keyword evidence="6" id="KW-0963">Cytoplasm</keyword>
<dbReference type="InterPro" id="IPR043519">
    <property type="entry name" value="NT_sf"/>
</dbReference>
<comment type="cofactor">
    <cofactor evidence="1">
        <name>Mn(2+)</name>
        <dbReference type="ChEBI" id="CHEBI:29035"/>
    </cofactor>
</comment>
<dbReference type="GeneID" id="39578537"/>
<comment type="similarity">
    <text evidence="4">Belongs to the DNA polymerase type-B-like family.</text>
</comment>
<dbReference type="SUPFAM" id="SSF81301">
    <property type="entry name" value="Nucleotidyltransferase"/>
    <property type="match status" value="2"/>
</dbReference>
<dbReference type="GO" id="GO:0050265">
    <property type="term" value="F:RNA uridylyltransferase activity"/>
    <property type="evidence" value="ECO:0007669"/>
    <property type="project" value="TreeGrafter"/>
</dbReference>
<dbReference type="EMBL" id="ML119051">
    <property type="protein sequence ID" value="ROT41847.1"/>
    <property type="molecule type" value="Genomic_DNA"/>
</dbReference>
<dbReference type="Pfam" id="PF22600">
    <property type="entry name" value="MTPAP-like_central"/>
    <property type="match status" value="1"/>
</dbReference>
<feature type="compositionally biased region" description="Polar residues" evidence="10">
    <location>
        <begin position="200"/>
        <end position="209"/>
    </location>
</feature>
<dbReference type="InterPro" id="IPR054708">
    <property type="entry name" value="MTPAP-like_central"/>
</dbReference>
<dbReference type="Gene3D" id="3.30.460.10">
    <property type="entry name" value="Beta Polymerase, domain 2"/>
    <property type="match status" value="1"/>
</dbReference>
<evidence type="ECO:0000256" key="4">
    <source>
        <dbReference type="ARBA" id="ARBA00008593"/>
    </source>
</evidence>
<keyword evidence="8" id="KW-0479">Metal-binding</keyword>
<dbReference type="InterPro" id="IPR002058">
    <property type="entry name" value="PAP_assoc"/>
</dbReference>
<feature type="compositionally biased region" description="Basic residues" evidence="10">
    <location>
        <begin position="230"/>
        <end position="241"/>
    </location>
</feature>
<dbReference type="Pfam" id="PF03828">
    <property type="entry name" value="PAP_assoc"/>
    <property type="match status" value="1"/>
</dbReference>
<evidence type="ECO:0000256" key="7">
    <source>
        <dbReference type="ARBA" id="ARBA00022679"/>
    </source>
</evidence>
<evidence type="ECO:0000256" key="8">
    <source>
        <dbReference type="ARBA" id="ARBA00022723"/>
    </source>
</evidence>
<feature type="compositionally biased region" description="Basic and acidic residues" evidence="10">
    <location>
        <begin position="1"/>
        <end position="10"/>
    </location>
</feature>
<dbReference type="GO" id="GO:1990817">
    <property type="term" value="F:poly(A) RNA polymerase activity"/>
    <property type="evidence" value="ECO:0007669"/>
    <property type="project" value="UniProtKB-EC"/>
</dbReference>
<dbReference type="EC" id="2.7.7.19" evidence="5"/>
<evidence type="ECO:0000259" key="11">
    <source>
        <dbReference type="Pfam" id="PF03828"/>
    </source>
</evidence>
<feature type="compositionally biased region" description="Gly residues" evidence="10">
    <location>
        <begin position="153"/>
        <end position="164"/>
    </location>
</feature>
<dbReference type="RefSeq" id="XP_028469653.1">
    <property type="nucleotide sequence ID" value="XM_028610059.1"/>
</dbReference>
<sequence>MTGRHTDPYGRGHGLGHGHPRPPPGIPAPTPDLEYRLRNLIISNAAPAEASTQSTQSTHSFADQSPAPVSLPIPFSVPAATSGAVPSPAYQGQGTLPAPASPGDVLGPQSAHTPSKASRKRPNQAQRRQMSSQLLIPIDHRPTQPWTSRRPGSHGGHGGHGSHGSYGSHPQSRGQGQALLSQSPRAPYSHPTAHSDHSAPANSWINSGRHQQQHHQYDQAQRQGAPQAPHHPHPMNRHPTNRHPMNPHPIPSMPPGLSGDMPASSFPRRSHHANVYEPHNVNTRPEQLEAQSAFLEHLCHTILRDAEIDRDDIIEKEAFRFRIEDICRKAIAEHEEQTHRKLGFPHASVSLKCFGSLSSGFATKASDMDLGLLSPCSQPQPDDPASEIPRLIEKAFLTHGLGARLLTRTRVPIIKVCEKPNEGLLRDLLEARETWEAGIDPSLDDHDGDQLELEASTETQRGGDEPPASTVATVATMAANSSSATAEEEAETSIITSSLEGSASFKLRQSEGQSLAAYHITAKRVLRRLQGRDLTLSNYREFSRDEFELLNRVCAAFIQGLRDPVLKARLQTYPSISSLALRPSASDAGHDGRHSLLGVFSQAEGEKLVMLWENRGTLEKNSDQEKMAEGTVKSWKLTQSRDTFAIDPLLFTKQVQIHLEKLKKINSIQLLTLQQDQGESASEYYHRAARIVAGLKPSDFLDSGSFRELVVHHYVTGIWSHELRSDIDGFVKNYDEPPALDTVGRRHKSLQLAMELEKAIEKDLYGEPPLVEHIQRYISLLRSPMELRSSPDGRVGYVVPIADWSLLDLIQNIPDPSKMAPNQPRDRYRDKLEFPETGAGVQCDINFSAHLALHNTLLLRCYSHTDPRVRPLVLFVKHWAKMRGVNTPYRGTLSSYGYVLMMLHYLVNVVQPFVCPNLQQLGPPPPPSSLRDDDPDHPARADETLWCRGHYVGFWRDEAEIQRLASLGQLNGNRDSVGKLLRGFFEYYAQTGHMTTYPGVRGFDWGRDVLSLRTPGGLLSKQAKGWTGAKTVVEIRNNGESPAAATSTAAGPLQSASASAPTAAGPHGHPNQHPAGVDVKEIRLRYLFAIEDPFELDHNVARTVTHNGIVSIRDEFRRAWRIIKAAGNPEAVAQGRVSNPGELLQDVNEVQMKDDRANFLRLLSDIHGLDGTPVGAV</sequence>